<reference evidence="3" key="1">
    <citation type="journal article" date="2019" name="Int. J. Syst. Evol. Microbiol.">
        <title>The Global Catalogue of Microorganisms (GCM) 10K type strain sequencing project: providing services to taxonomists for standard genome sequencing and annotation.</title>
        <authorList>
            <consortium name="The Broad Institute Genomics Platform"/>
            <consortium name="The Broad Institute Genome Sequencing Center for Infectious Disease"/>
            <person name="Wu L."/>
            <person name="Ma J."/>
        </authorList>
    </citation>
    <scope>NUCLEOTIDE SEQUENCE [LARGE SCALE GENOMIC DNA]</scope>
    <source>
        <strain evidence="3">CGMCC 1.16326</strain>
    </source>
</reference>
<dbReference type="Proteomes" id="UP001596104">
    <property type="component" value="Unassembled WGS sequence"/>
</dbReference>
<proteinExistence type="predicted"/>
<keyword evidence="1" id="KW-0472">Membrane</keyword>
<evidence type="ECO:0000256" key="1">
    <source>
        <dbReference type="SAM" id="Phobius"/>
    </source>
</evidence>
<keyword evidence="1" id="KW-1133">Transmembrane helix</keyword>
<feature type="transmembrane region" description="Helical" evidence="1">
    <location>
        <begin position="30"/>
        <end position="57"/>
    </location>
</feature>
<dbReference type="EMBL" id="JBHSLV010000028">
    <property type="protein sequence ID" value="MFC5394206.1"/>
    <property type="molecule type" value="Genomic_DNA"/>
</dbReference>
<organism evidence="2 3">
    <name type="scientific">Bosea vestrisii</name>
    <dbReference type="NCBI Taxonomy" id="151416"/>
    <lineage>
        <taxon>Bacteria</taxon>
        <taxon>Pseudomonadati</taxon>
        <taxon>Pseudomonadota</taxon>
        <taxon>Alphaproteobacteria</taxon>
        <taxon>Hyphomicrobiales</taxon>
        <taxon>Boseaceae</taxon>
        <taxon>Bosea</taxon>
    </lineage>
</organism>
<keyword evidence="1" id="KW-0812">Transmembrane</keyword>
<evidence type="ECO:0000313" key="2">
    <source>
        <dbReference type="EMBL" id="MFC5394206.1"/>
    </source>
</evidence>
<sequence length="60" mass="6495">MYLLDTLRLVLDLGQRAFWRPNPTKPGGRIAISCFYLPSVVGWALSPLAVAAFSGLVTSS</sequence>
<keyword evidence="3" id="KW-1185">Reference proteome</keyword>
<name>A0ABW0HAK2_9HYPH</name>
<gene>
    <name evidence="2" type="ORF">ACFPPC_16320</name>
</gene>
<comment type="caution">
    <text evidence="2">The sequence shown here is derived from an EMBL/GenBank/DDBJ whole genome shotgun (WGS) entry which is preliminary data.</text>
</comment>
<evidence type="ECO:0000313" key="3">
    <source>
        <dbReference type="Proteomes" id="UP001596104"/>
    </source>
</evidence>
<protein>
    <submittedName>
        <fullName evidence="2">Uncharacterized protein</fullName>
    </submittedName>
</protein>
<accession>A0ABW0HAK2</accession>
<dbReference type="RefSeq" id="WP_291675996.1">
    <property type="nucleotide sequence ID" value="NZ_JBHSLV010000028.1"/>
</dbReference>